<dbReference type="Proteomes" id="UP000646484">
    <property type="component" value="Unassembled WGS sequence"/>
</dbReference>
<dbReference type="EMBL" id="JACOOH010000005">
    <property type="protein sequence ID" value="MBC5621922.1"/>
    <property type="molecule type" value="Genomic_DNA"/>
</dbReference>
<dbReference type="GO" id="GO:0008831">
    <property type="term" value="F:dTDP-4-dehydrorhamnose reductase activity"/>
    <property type="evidence" value="ECO:0007669"/>
    <property type="project" value="UniProtKB-EC"/>
</dbReference>
<dbReference type="PANTHER" id="PTHR10491:SF4">
    <property type="entry name" value="METHIONINE ADENOSYLTRANSFERASE 2 SUBUNIT BETA"/>
    <property type="match status" value="1"/>
</dbReference>
<dbReference type="Pfam" id="PF04321">
    <property type="entry name" value="RmlD_sub_bind"/>
    <property type="match status" value="1"/>
</dbReference>
<dbReference type="RefSeq" id="WP_186976340.1">
    <property type="nucleotide sequence ID" value="NZ_JACOOH010000005.1"/>
</dbReference>
<feature type="domain" description="RmlD-like substrate binding" evidence="7">
    <location>
        <begin position="3"/>
        <end position="283"/>
    </location>
</feature>
<comment type="similarity">
    <text evidence="2 6">Belongs to the dTDP-4-dehydrorhamnose reductase family.</text>
</comment>
<gene>
    <name evidence="8" type="primary">rfbD</name>
    <name evidence="8" type="ORF">H8S64_12515</name>
</gene>
<dbReference type="Gene3D" id="3.90.25.10">
    <property type="entry name" value="UDP-galactose 4-epimerase, domain 1"/>
    <property type="match status" value="1"/>
</dbReference>
<dbReference type="EC" id="1.1.1.133" evidence="3 6"/>
<evidence type="ECO:0000256" key="4">
    <source>
        <dbReference type="ARBA" id="ARBA00017099"/>
    </source>
</evidence>
<comment type="pathway">
    <text evidence="1 6">Carbohydrate biosynthesis; dTDP-L-rhamnose biosynthesis.</text>
</comment>
<evidence type="ECO:0000256" key="6">
    <source>
        <dbReference type="RuleBase" id="RU364082"/>
    </source>
</evidence>
<dbReference type="Gene3D" id="3.40.50.720">
    <property type="entry name" value="NAD(P)-binding Rossmann-like Domain"/>
    <property type="match status" value="1"/>
</dbReference>
<dbReference type="PANTHER" id="PTHR10491">
    <property type="entry name" value="DTDP-4-DEHYDRORHAMNOSE REDUCTASE"/>
    <property type="match status" value="1"/>
</dbReference>
<dbReference type="SUPFAM" id="SSF51735">
    <property type="entry name" value="NAD(P)-binding Rossmann-fold domains"/>
    <property type="match status" value="1"/>
</dbReference>
<dbReference type="CDD" id="cd05254">
    <property type="entry name" value="dTDP_HR_like_SDR_e"/>
    <property type="match status" value="1"/>
</dbReference>
<proteinExistence type="inferred from homology"/>
<keyword evidence="9" id="KW-1185">Reference proteome</keyword>
<keyword evidence="6" id="KW-0521">NADP</keyword>
<comment type="function">
    <text evidence="6">Catalyzes the reduction of dTDP-6-deoxy-L-lyxo-4-hexulose to yield dTDP-L-rhamnose.</text>
</comment>
<keyword evidence="6 8" id="KW-0560">Oxidoreductase</keyword>
<evidence type="ECO:0000256" key="1">
    <source>
        <dbReference type="ARBA" id="ARBA00004781"/>
    </source>
</evidence>
<evidence type="ECO:0000313" key="8">
    <source>
        <dbReference type="EMBL" id="MBC5621922.1"/>
    </source>
</evidence>
<accession>A0ABR7D1X1</accession>
<evidence type="ECO:0000259" key="7">
    <source>
        <dbReference type="Pfam" id="PF04321"/>
    </source>
</evidence>
<dbReference type="NCBIfam" id="TIGR01214">
    <property type="entry name" value="rmlD"/>
    <property type="match status" value="1"/>
</dbReference>
<reference evidence="8 9" key="1">
    <citation type="submission" date="2020-08" db="EMBL/GenBank/DDBJ databases">
        <title>Genome public.</title>
        <authorList>
            <person name="Liu C."/>
            <person name="Sun Q."/>
        </authorList>
    </citation>
    <scope>NUCLEOTIDE SEQUENCE [LARGE SCALE GENOMIC DNA]</scope>
    <source>
        <strain evidence="8 9">NSJ-56</strain>
    </source>
</reference>
<protein>
    <recommendedName>
        <fullName evidence="4 6">dTDP-4-dehydrorhamnose reductase</fullName>
        <ecNumber evidence="3 6">1.1.1.133</ecNumber>
    </recommendedName>
</protein>
<sequence length="284" mass="31808">MANILVTGANGQLGTELRNRSFSLLDDVFYTDVEELDITSAKAVSSFIETHEIDTIINCAAYTAVDQAEDDEERAAKINRDAVANLANAALQHDCILLHISTDYVFDGTADQPYTEKSATNPQTVYGRTKLEGEEAIKKSGCMYIIIRTAWLYSAYGHNFVKTIARLANERDEINVVNDQWGTPTYAGDLAEAIIKIMENEDLPEWEGIYHFTNEGVCTWYDFAKEIVALAGADCKVNPVTTAEYPVKAKRPAYSVLDKKKIKDTFELEIRDWRDALKTCMATF</sequence>
<comment type="caution">
    <text evidence="8">The sequence shown here is derived from an EMBL/GenBank/DDBJ whole genome shotgun (WGS) entry which is preliminary data.</text>
</comment>
<evidence type="ECO:0000256" key="2">
    <source>
        <dbReference type="ARBA" id="ARBA00010944"/>
    </source>
</evidence>
<dbReference type="InterPro" id="IPR005913">
    <property type="entry name" value="dTDP_dehydrorham_reduct"/>
</dbReference>
<comment type="catalytic activity">
    <reaction evidence="5">
        <text>dTDP-beta-L-rhamnose + NADP(+) = dTDP-4-dehydro-beta-L-rhamnose + NADPH + H(+)</text>
        <dbReference type="Rhea" id="RHEA:21796"/>
        <dbReference type="ChEBI" id="CHEBI:15378"/>
        <dbReference type="ChEBI" id="CHEBI:57510"/>
        <dbReference type="ChEBI" id="CHEBI:57783"/>
        <dbReference type="ChEBI" id="CHEBI:58349"/>
        <dbReference type="ChEBI" id="CHEBI:62830"/>
        <dbReference type="EC" id="1.1.1.133"/>
    </reaction>
</comment>
<evidence type="ECO:0000256" key="3">
    <source>
        <dbReference type="ARBA" id="ARBA00012929"/>
    </source>
</evidence>
<name>A0ABR7D1X1_9BACT</name>
<dbReference type="InterPro" id="IPR029903">
    <property type="entry name" value="RmlD-like-bd"/>
</dbReference>
<dbReference type="InterPro" id="IPR036291">
    <property type="entry name" value="NAD(P)-bd_dom_sf"/>
</dbReference>
<evidence type="ECO:0000256" key="5">
    <source>
        <dbReference type="ARBA" id="ARBA00048200"/>
    </source>
</evidence>
<evidence type="ECO:0000313" key="9">
    <source>
        <dbReference type="Proteomes" id="UP000646484"/>
    </source>
</evidence>
<organism evidence="8 9">
    <name type="scientific">Butyricimonas hominis</name>
    <dbReference type="NCBI Taxonomy" id="2763032"/>
    <lineage>
        <taxon>Bacteria</taxon>
        <taxon>Pseudomonadati</taxon>
        <taxon>Bacteroidota</taxon>
        <taxon>Bacteroidia</taxon>
        <taxon>Bacteroidales</taxon>
        <taxon>Odoribacteraceae</taxon>
        <taxon>Butyricimonas</taxon>
    </lineage>
</organism>